<dbReference type="PANTHER" id="PTHR24287">
    <property type="entry name" value="P450, PUTATIVE (EUROFUNG)-RELATED"/>
    <property type="match status" value="1"/>
</dbReference>
<dbReference type="CDD" id="cd11063">
    <property type="entry name" value="CYP52"/>
    <property type="match status" value="1"/>
</dbReference>
<evidence type="ECO:0000256" key="2">
    <source>
        <dbReference type="ARBA" id="ARBA00010617"/>
    </source>
</evidence>
<evidence type="ECO:0000256" key="4">
    <source>
        <dbReference type="ARBA" id="ARBA00023002"/>
    </source>
</evidence>
<comment type="cofactor">
    <cofactor evidence="1 7">
        <name>heme</name>
        <dbReference type="ChEBI" id="CHEBI:30413"/>
    </cofactor>
</comment>
<dbReference type="Pfam" id="PF00067">
    <property type="entry name" value="p450"/>
    <property type="match status" value="1"/>
</dbReference>
<evidence type="ECO:0000256" key="1">
    <source>
        <dbReference type="ARBA" id="ARBA00001971"/>
    </source>
</evidence>
<organism evidence="9 10">
    <name type="scientific">Aspergillus coremiiformis</name>
    <dbReference type="NCBI Taxonomy" id="138285"/>
    <lineage>
        <taxon>Eukaryota</taxon>
        <taxon>Fungi</taxon>
        <taxon>Dikarya</taxon>
        <taxon>Ascomycota</taxon>
        <taxon>Pezizomycotina</taxon>
        <taxon>Eurotiomycetes</taxon>
        <taxon>Eurotiomycetidae</taxon>
        <taxon>Eurotiales</taxon>
        <taxon>Aspergillaceae</taxon>
        <taxon>Aspergillus</taxon>
        <taxon>Aspergillus subgen. Circumdati</taxon>
    </lineage>
</organism>
<dbReference type="InterPro" id="IPR017972">
    <property type="entry name" value="Cyt_P450_CS"/>
</dbReference>
<comment type="similarity">
    <text evidence="2 8">Belongs to the cytochrome P450 family.</text>
</comment>
<dbReference type="SUPFAM" id="SSF48264">
    <property type="entry name" value="Cytochrome P450"/>
    <property type="match status" value="1"/>
</dbReference>
<keyword evidence="7 8" id="KW-0349">Heme</keyword>
<dbReference type="EMBL" id="ML739089">
    <property type="protein sequence ID" value="KAE8353766.1"/>
    <property type="molecule type" value="Genomic_DNA"/>
</dbReference>
<keyword evidence="3 7" id="KW-0479">Metal-binding</keyword>
<dbReference type="InterPro" id="IPR036396">
    <property type="entry name" value="Cyt_P450_sf"/>
</dbReference>
<dbReference type="InterPro" id="IPR002401">
    <property type="entry name" value="Cyt_P450_E_grp-I"/>
</dbReference>
<dbReference type="Gene3D" id="1.10.630.10">
    <property type="entry name" value="Cytochrome P450"/>
    <property type="match status" value="1"/>
</dbReference>
<evidence type="ECO:0000313" key="10">
    <source>
        <dbReference type="Proteomes" id="UP000327118"/>
    </source>
</evidence>
<name>A0A5N6ZA90_9EURO</name>
<accession>A0A5N6ZA90</accession>
<dbReference type="AlphaFoldDB" id="A0A5N6ZA90"/>
<evidence type="ECO:0000256" key="3">
    <source>
        <dbReference type="ARBA" id="ARBA00022723"/>
    </source>
</evidence>
<evidence type="ECO:0000256" key="5">
    <source>
        <dbReference type="ARBA" id="ARBA00023004"/>
    </source>
</evidence>
<evidence type="ECO:0000313" key="9">
    <source>
        <dbReference type="EMBL" id="KAE8353766.1"/>
    </source>
</evidence>
<reference evidence="10" key="1">
    <citation type="submission" date="2019-04" db="EMBL/GenBank/DDBJ databases">
        <title>Friends and foes A comparative genomics studyof 23 Aspergillus species from section Flavi.</title>
        <authorList>
            <consortium name="DOE Joint Genome Institute"/>
            <person name="Kjaerbolling I."/>
            <person name="Vesth T."/>
            <person name="Frisvad J.C."/>
            <person name="Nybo J.L."/>
            <person name="Theobald S."/>
            <person name="Kildgaard S."/>
            <person name="Isbrandt T."/>
            <person name="Kuo A."/>
            <person name="Sato A."/>
            <person name="Lyhne E.K."/>
            <person name="Kogle M.E."/>
            <person name="Wiebenga A."/>
            <person name="Kun R.S."/>
            <person name="Lubbers R.J."/>
            <person name="Makela M.R."/>
            <person name="Barry K."/>
            <person name="Chovatia M."/>
            <person name="Clum A."/>
            <person name="Daum C."/>
            <person name="Haridas S."/>
            <person name="He G."/>
            <person name="LaButti K."/>
            <person name="Lipzen A."/>
            <person name="Mondo S."/>
            <person name="Riley R."/>
            <person name="Salamov A."/>
            <person name="Simmons B.A."/>
            <person name="Magnuson J.K."/>
            <person name="Henrissat B."/>
            <person name="Mortensen U.H."/>
            <person name="Larsen T.O."/>
            <person name="Devries R.P."/>
            <person name="Grigoriev I.V."/>
            <person name="Machida M."/>
            <person name="Baker S.E."/>
            <person name="Andersen M.R."/>
        </authorList>
    </citation>
    <scope>NUCLEOTIDE SEQUENCE [LARGE SCALE GENOMIC DNA]</scope>
    <source>
        <strain evidence="10">CBS 553.77</strain>
    </source>
</reference>
<keyword evidence="6 8" id="KW-0503">Monooxygenase</keyword>
<dbReference type="InterPro" id="IPR001128">
    <property type="entry name" value="Cyt_P450"/>
</dbReference>
<gene>
    <name evidence="9" type="ORF">BDV28DRAFT_164728</name>
</gene>
<sequence>MASLYYLALAPVLLHFVIVFAVKCFRSWQALKSFAKEHRCKRPVMERPWDILGIVRMYRSRNHLLQETLLANITELFTRYGETYASRILSQRVYFTCDPRNIRHMLFNQFSDFNSSDIRVHLFRPITAHGIFALDGEEWKVARSLYSDFFSRTRRILDLQLHEAGFQAFRHHISVGHAIDLGPLFLKLILDVNSAFTMGVCIDTLSPDQSADKKQLADSLIHVKRMIACNGFLGPLHHFLGKKDFYAACANVHAFVEAVISKEMSSRIQDKHLHGGGENPNGLVHSSLLHQVLDRTSEVADVRDAVVTILIAGTDSVASLLSTTFFLLARHERVYAKLRRDILEIVGTELPAYEALRKVAYLRHVFNEAMRLYPPVPFNARTANRDTWLPFGGGEDEQSGVLVRKGENVFFSSWDSHRSHKMFGKDANEFRPERWEDLKTESLGYIPFSLGPRVCLGQQYALLEASYLAIRIVQTFSRIENRDVRPWTEKLGINLSSKNGVIVELIPDKEISG</sequence>
<evidence type="ECO:0000256" key="7">
    <source>
        <dbReference type="PIRSR" id="PIRSR602401-1"/>
    </source>
</evidence>
<dbReference type="OrthoDB" id="1470350at2759"/>
<evidence type="ECO:0000256" key="8">
    <source>
        <dbReference type="RuleBase" id="RU000461"/>
    </source>
</evidence>
<keyword evidence="4 8" id="KW-0560">Oxidoreductase</keyword>
<dbReference type="GO" id="GO:0020037">
    <property type="term" value="F:heme binding"/>
    <property type="evidence" value="ECO:0007669"/>
    <property type="project" value="InterPro"/>
</dbReference>
<keyword evidence="10" id="KW-1185">Reference proteome</keyword>
<feature type="binding site" description="axial binding residue" evidence="7">
    <location>
        <position position="455"/>
    </location>
    <ligand>
        <name>heme</name>
        <dbReference type="ChEBI" id="CHEBI:30413"/>
    </ligand>
    <ligandPart>
        <name>Fe</name>
        <dbReference type="ChEBI" id="CHEBI:18248"/>
    </ligandPart>
</feature>
<keyword evidence="5 7" id="KW-0408">Iron</keyword>
<dbReference type="GO" id="GO:0016705">
    <property type="term" value="F:oxidoreductase activity, acting on paired donors, with incorporation or reduction of molecular oxygen"/>
    <property type="evidence" value="ECO:0007669"/>
    <property type="project" value="InterPro"/>
</dbReference>
<dbReference type="PANTHER" id="PTHR24287:SF17">
    <property type="entry name" value="P450, PUTATIVE (EUROFUNG)-RELATED"/>
    <property type="match status" value="1"/>
</dbReference>
<dbReference type="Proteomes" id="UP000327118">
    <property type="component" value="Unassembled WGS sequence"/>
</dbReference>
<dbReference type="InterPro" id="IPR047146">
    <property type="entry name" value="Cyt_P450_E_CYP52_fungi"/>
</dbReference>
<dbReference type="PROSITE" id="PS00086">
    <property type="entry name" value="CYTOCHROME_P450"/>
    <property type="match status" value="1"/>
</dbReference>
<protein>
    <submittedName>
        <fullName evidence="9">Cytochrome P450</fullName>
    </submittedName>
</protein>
<proteinExistence type="inferred from homology"/>
<dbReference type="PRINTS" id="PR00463">
    <property type="entry name" value="EP450I"/>
</dbReference>
<evidence type="ECO:0000256" key="6">
    <source>
        <dbReference type="ARBA" id="ARBA00023033"/>
    </source>
</evidence>
<dbReference type="GO" id="GO:0004497">
    <property type="term" value="F:monooxygenase activity"/>
    <property type="evidence" value="ECO:0007669"/>
    <property type="project" value="UniProtKB-KW"/>
</dbReference>
<dbReference type="PRINTS" id="PR00385">
    <property type="entry name" value="P450"/>
</dbReference>
<dbReference type="GO" id="GO:0005506">
    <property type="term" value="F:iron ion binding"/>
    <property type="evidence" value="ECO:0007669"/>
    <property type="project" value="InterPro"/>
</dbReference>